<reference evidence="2" key="1">
    <citation type="submission" date="2021-06" db="EMBL/GenBank/DDBJ databases">
        <title>Genome Sequence of Mortierella hyaline Strain SCG-10, a Cold-Adapted, Nitrate-Reducing Fungus Isolated from Soil in Minnesota, USA.</title>
        <authorList>
            <person name="Aldossari N."/>
        </authorList>
    </citation>
    <scope>NUCLEOTIDE SEQUENCE</scope>
    <source>
        <strain evidence="2">SCG-10</strain>
    </source>
</reference>
<evidence type="ECO:0000313" key="3">
    <source>
        <dbReference type="Proteomes" id="UP000707451"/>
    </source>
</evidence>
<dbReference type="InterPro" id="IPR032675">
    <property type="entry name" value="LRR_dom_sf"/>
</dbReference>
<dbReference type="GO" id="GO:0031146">
    <property type="term" value="P:SCF-dependent proteasomal ubiquitin-dependent protein catabolic process"/>
    <property type="evidence" value="ECO:0007669"/>
    <property type="project" value="TreeGrafter"/>
</dbReference>
<dbReference type="Proteomes" id="UP000707451">
    <property type="component" value="Unassembled WGS sequence"/>
</dbReference>
<gene>
    <name evidence="2" type="ORF">KI688_006725</name>
</gene>
<proteinExistence type="predicted"/>
<organism evidence="2 3">
    <name type="scientific">Linnemannia hyalina</name>
    <dbReference type="NCBI Taxonomy" id="64524"/>
    <lineage>
        <taxon>Eukaryota</taxon>
        <taxon>Fungi</taxon>
        <taxon>Fungi incertae sedis</taxon>
        <taxon>Mucoromycota</taxon>
        <taxon>Mortierellomycotina</taxon>
        <taxon>Mortierellomycetes</taxon>
        <taxon>Mortierellales</taxon>
        <taxon>Mortierellaceae</taxon>
        <taxon>Linnemannia</taxon>
    </lineage>
</organism>
<feature type="domain" description="F-box" evidence="1">
    <location>
        <begin position="597"/>
        <end position="642"/>
    </location>
</feature>
<dbReference type="AlphaFoldDB" id="A0A9P8BN97"/>
<keyword evidence="3" id="KW-1185">Reference proteome</keyword>
<name>A0A9P8BN97_9FUNG</name>
<dbReference type="InterPro" id="IPR001810">
    <property type="entry name" value="F-box_dom"/>
</dbReference>
<accession>A0A9P8BN97</accession>
<dbReference type="OrthoDB" id="2447533at2759"/>
<dbReference type="PANTHER" id="PTHR13318">
    <property type="entry name" value="PARTNER OF PAIRED, ISOFORM B-RELATED"/>
    <property type="match status" value="1"/>
</dbReference>
<evidence type="ECO:0000259" key="1">
    <source>
        <dbReference type="PROSITE" id="PS50181"/>
    </source>
</evidence>
<dbReference type="PROSITE" id="PS50181">
    <property type="entry name" value="FBOX"/>
    <property type="match status" value="1"/>
</dbReference>
<dbReference type="Gene3D" id="3.80.10.10">
    <property type="entry name" value="Ribonuclease Inhibitor"/>
    <property type="match status" value="2"/>
</dbReference>
<dbReference type="Pfam" id="PF00646">
    <property type="entry name" value="F-box"/>
    <property type="match status" value="1"/>
</dbReference>
<dbReference type="EMBL" id="JAHRHY010000021">
    <property type="protein sequence ID" value="KAG9062005.1"/>
    <property type="molecule type" value="Genomic_DNA"/>
</dbReference>
<sequence>MKSYPPPRLFRIPELAILVASHLTRGDISRLMRTSRQMYHTMAPIFFHNLSTSFHFKRDDSGVLLENSRGLEALARNAQHVREWDTGILFFNYYYHASAPFRTSNNDSIAPTAVLRAAPQKPLSGLVQLFAPRRPDDVYELIALPQMTWLTRIDLNLIWNPRECNCRYPFPDYLNASTTLFRICEILRLLPRLCQLDICGLVIKDSGSARLFTLTLLKMTQLRRLNITLSRLWTYSGIRTLLFDNLPPSIERLYIGGTNSCVLAGDSGLEADNSDNRAMEAAQDPVMSTTKLANLQDLALDDWQESTTKEQFLSLFARCPGLKTLKLKQPSAPSGVDGADIGRVCPDLRDITFDGSRDMDGNDKWLFEVMESLPENQMESLEFQSASRCRLDDVTAVRTLLRHSGSLWQIKIISPVASSAVRMILEMCTALEVLQISHSTVDLCDAIASPWACTKMTSLTLSIKISPSSSPPGTEFVPSYLQNPSTPLSAAEKDIFTQLEVFYQQIGKLTGLRHLNIGRAEYSEHGLVVGRSPLRDRPLPGMLILPTNRADRPGFLDVLGGLSKLETVGGAIFPETVDGKMPEFTISDNDRSVLMSDTSLSSLSLEIVQLIADRLNQHSLYQCSLVCHPWHSAFESSFWRSVQLLSYIRFENPSPSLEALTRNLHHIRQLATSDPTLIHHLAFHQSALSQLQFLKLYLFGNKSSFFTTESPEVDMARGNNTKAISRILEGCHNLQVLNLWITDWFQQEGKAVGFQEIMSACPTGSLESIILTFETRDPIHFPQDPSQSVREYQSDVVDQQKRLLPFIALQNVLINAGNYLMHPSKLAFLARCPNLVKLELESSNECVLMDLADLLQAFCPNLVDLVWSSYRGYKDEYTAAVLRSSRLGWRVLSPCHGSFGPLSYEAVVRSGETLEELDMIVCGSGSGEAHRSFFLDLFCIARNLRMLIGLEDELRHLHEIAAEVHAEMAFNQHIESGGGRTWVLGPMMKYMQMQVVGVPRPDVVCRVNGTPLRPWMVEQLDDSRRYEVQRWIYEQLGRMTGLEELVLGMIDICLDDVGDYMPEEDDGDAELSLTELEDGMEEDGWLNRLINYQSLEFSLESGLELLGGMKMMRSLDVKATTHRIGVAELEWMHVHWPKLKEIKGLITERKWAGDAEEGIKVKQDVEAWMTAHPHEIGGGSGSRVRRGLGRNDTLDLFELCEKAKAAHDIHSFNYFVDGVIVEERVGFAGEVEGTEGVICTEDGA</sequence>
<comment type="caution">
    <text evidence="2">The sequence shown here is derived from an EMBL/GenBank/DDBJ whole genome shotgun (WGS) entry which is preliminary data.</text>
</comment>
<dbReference type="SUPFAM" id="SSF81383">
    <property type="entry name" value="F-box domain"/>
    <property type="match status" value="1"/>
</dbReference>
<protein>
    <recommendedName>
        <fullName evidence="1">F-box domain-containing protein</fullName>
    </recommendedName>
</protein>
<evidence type="ECO:0000313" key="2">
    <source>
        <dbReference type="EMBL" id="KAG9062005.1"/>
    </source>
</evidence>
<dbReference type="InterPro" id="IPR036047">
    <property type="entry name" value="F-box-like_dom_sf"/>
</dbReference>
<dbReference type="SUPFAM" id="SSF52047">
    <property type="entry name" value="RNI-like"/>
    <property type="match status" value="1"/>
</dbReference>
<dbReference type="GO" id="GO:0019005">
    <property type="term" value="C:SCF ubiquitin ligase complex"/>
    <property type="evidence" value="ECO:0007669"/>
    <property type="project" value="TreeGrafter"/>
</dbReference>